<dbReference type="OrthoDB" id="603275at2"/>
<evidence type="ECO:0000313" key="3">
    <source>
        <dbReference type="Proteomes" id="UP000307140"/>
    </source>
</evidence>
<keyword evidence="3" id="KW-1185">Reference proteome</keyword>
<dbReference type="SUPFAM" id="SSF56935">
    <property type="entry name" value="Porins"/>
    <property type="match status" value="1"/>
</dbReference>
<dbReference type="RefSeq" id="WP_138534555.1">
    <property type="nucleotide sequence ID" value="NZ_VANR01000001.1"/>
</dbReference>
<keyword evidence="2" id="KW-0675">Receptor</keyword>
<dbReference type="Pfam" id="PF13715">
    <property type="entry name" value="CarbopepD_reg_2"/>
    <property type="match status" value="1"/>
</dbReference>
<gene>
    <name evidence="2" type="ORF">FDT66_02440</name>
</gene>
<feature type="signal peptide" evidence="1">
    <location>
        <begin position="1"/>
        <end position="18"/>
    </location>
</feature>
<dbReference type="InterPro" id="IPR008969">
    <property type="entry name" value="CarboxyPept-like_regulatory"/>
</dbReference>
<sequence length="916" mass="103111">MKKLLLLTIFMVTLISNAQVQLKGVVKDSIGEPLEMANVLAINKVTKKMASYGFTDAKGNYKLDLEKNSTFEIKISYIGFKSADFEITTTTEDIVKNITLKEDNSLDEITIVSKMPVTIKGDTIIYNADSFKNGSERKLEDVLKKLPGVEVNDQGQIEVEGKVVEKIMVDGKEFFSGDTKLASKNIPSNAVDKIQVLRNYGNVSQLSGVQNNQDRVAINIKLKEGKKNFWFGDVTAGVGNSPDTELYLFQPKLFYYTPKYTINIIGDLNNLGDVVLSRRDVRGFSGGFVTQSPSNGTNINLASAGIGFLNAGARNANRIETRLSAFNFSYSPNKKLDLTGFLIWSSNSNGQRNINDIDYIDPATPDEFRDTETSQTSNTGLFRFGAVYKKNFSNQLNYNISGRFSNEFTTENVDSRLFSDVTETERATPYTINQDFSYFYTANEKNIFALEVTHVLQDEDPFYVAALENNPNNNNDVDNDGFDDAADDLGLDRTNMFYTLEQDRKVKSNQLDAKLDYYYILNGKSNLNFVAGTILSKQNFNSRFFQILDNGNEFNPNPDIDGIDDEQITNDTEYNFTDIYAGVRYRLKSGIFTFTPGVTFHSYNSNNTQYGTEFFKDTFEEILPEFEAVAQFKRSESLTLTYKKQINFTDVTQVARGIVANDYDSFFAGNAELLNSNSHNLRLFYRSFNLFNNTNVFAFVNYRKTADQVNRNTIFVPGSAVSTATSINSPLDNENLSASFNAGKRFGKIQTSIGGNFSYGKTYQFLNSNANTNEVYARGFNTRIGTNFTKAPNVSLRYRISFSDQSNTARNVDVKTVNHSPSIDFDAYLWNSVTLTSDFSFTEQRQNGSATNTFSIWNAKLAYRKDKDAKWEYELVGNNLLATGSEASISQGTISSSINERFILPRFISFRVRYQL</sequence>
<reference evidence="2 3" key="1">
    <citation type="submission" date="2019-05" db="EMBL/GenBank/DDBJ databases">
        <title>Polaribacter aestuariivivens sp. nov., isolated from a tidal flat.</title>
        <authorList>
            <person name="Yoon J.-H."/>
        </authorList>
    </citation>
    <scope>NUCLEOTIDE SEQUENCE [LARGE SCALE GENOMIC DNA]</scope>
    <source>
        <strain evidence="2 3">DBTF-3</strain>
    </source>
</reference>
<evidence type="ECO:0000256" key="1">
    <source>
        <dbReference type="SAM" id="SignalP"/>
    </source>
</evidence>
<protein>
    <submittedName>
        <fullName evidence="2">TonB-dependent receptor</fullName>
    </submittedName>
</protein>
<keyword evidence="1" id="KW-0732">Signal</keyword>
<organism evidence="2 3">
    <name type="scientific">Polaribacter aestuariivivens</name>
    <dbReference type="NCBI Taxonomy" id="2304626"/>
    <lineage>
        <taxon>Bacteria</taxon>
        <taxon>Pseudomonadati</taxon>
        <taxon>Bacteroidota</taxon>
        <taxon>Flavobacteriia</taxon>
        <taxon>Flavobacteriales</taxon>
        <taxon>Flavobacteriaceae</taxon>
    </lineage>
</organism>
<dbReference type="AlphaFoldDB" id="A0A5S3NAY0"/>
<feature type="chain" id="PRO_5024312328" evidence="1">
    <location>
        <begin position="19"/>
        <end position="916"/>
    </location>
</feature>
<name>A0A5S3NAY0_9FLAO</name>
<accession>A0A5S3NAY0</accession>
<dbReference type="EMBL" id="VANR01000001">
    <property type="protein sequence ID" value="TMM32343.1"/>
    <property type="molecule type" value="Genomic_DNA"/>
</dbReference>
<dbReference type="Proteomes" id="UP000307140">
    <property type="component" value="Unassembled WGS sequence"/>
</dbReference>
<proteinExistence type="predicted"/>
<dbReference type="SUPFAM" id="SSF49464">
    <property type="entry name" value="Carboxypeptidase regulatory domain-like"/>
    <property type="match status" value="1"/>
</dbReference>
<comment type="caution">
    <text evidence="2">The sequence shown here is derived from an EMBL/GenBank/DDBJ whole genome shotgun (WGS) entry which is preliminary data.</text>
</comment>
<evidence type="ECO:0000313" key="2">
    <source>
        <dbReference type="EMBL" id="TMM32343.1"/>
    </source>
</evidence>
<dbReference type="Gene3D" id="2.60.40.1120">
    <property type="entry name" value="Carboxypeptidase-like, regulatory domain"/>
    <property type="match status" value="1"/>
</dbReference>